<feature type="domain" description="Acyltransferase 3" evidence="2">
    <location>
        <begin position="3"/>
        <end position="332"/>
    </location>
</feature>
<evidence type="ECO:0000256" key="1">
    <source>
        <dbReference type="SAM" id="Phobius"/>
    </source>
</evidence>
<reference evidence="3 4" key="1">
    <citation type="submission" date="2021-01" db="EMBL/GenBank/DDBJ databases">
        <title>WGS of actinomycetes isolated from Thailand.</title>
        <authorList>
            <person name="Thawai C."/>
        </authorList>
    </citation>
    <scope>NUCLEOTIDE SEQUENCE [LARGE SCALE GENOMIC DNA]</scope>
    <source>
        <strain evidence="3 4">CA1R205</strain>
    </source>
</reference>
<keyword evidence="1" id="KW-1133">Transmembrane helix</keyword>
<feature type="transmembrane region" description="Helical" evidence="1">
    <location>
        <begin position="7"/>
        <end position="24"/>
    </location>
</feature>
<feature type="transmembrane region" description="Helical" evidence="1">
    <location>
        <begin position="36"/>
        <end position="58"/>
    </location>
</feature>
<keyword evidence="3" id="KW-0808">Transferase</keyword>
<dbReference type="PANTHER" id="PTHR23028">
    <property type="entry name" value="ACETYLTRANSFERASE"/>
    <property type="match status" value="1"/>
</dbReference>
<dbReference type="InterPro" id="IPR050879">
    <property type="entry name" value="Acyltransferase_3"/>
</dbReference>
<name>A0ABS1NQ32_9ACTN</name>
<protein>
    <submittedName>
        <fullName evidence="3">Acyltransferase</fullName>
    </submittedName>
</protein>
<dbReference type="EMBL" id="JAERRF010000038">
    <property type="protein sequence ID" value="MBL1102129.1"/>
    <property type="molecule type" value="Genomic_DNA"/>
</dbReference>
<feature type="transmembrane region" description="Helical" evidence="1">
    <location>
        <begin position="131"/>
        <end position="151"/>
    </location>
</feature>
<dbReference type="InterPro" id="IPR002656">
    <property type="entry name" value="Acyl_transf_3_dom"/>
</dbReference>
<proteinExistence type="predicted"/>
<accession>A0ABS1NQ32</accession>
<comment type="caution">
    <text evidence="3">The sequence shown here is derived from an EMBL/GenBank/DDBJ whole genome shotgun (WGS) entry which is preliminary data.</text>
</comment>
<feature type="transmembrane region" description="Helical" evidence="1">
    <location>
        <begin position="79"/>
        <end position="100"/>
    </location>
</feature>
<gene>
    <name evidence="3" type="ORF">JK363_37035</name>
</gene>
<dbReference type="Pfam" id="PF01757">
    <property type="entry name" value="Acyl_transf_3"/>
    <property type="match status" value="1"/>
</dbReference>
<organism evidence="3 4">
    <name type="scientific">Streptomyces coffeae</name>
    <dbReference type="NCBI Taxonomy" id="621382"/>
    <lineage>
        <taxon>Bacteria</taxon>
        <taxon>Bacillati</taxon>
        <taxon>Actinomycetota</taxon>
        <taxon>Actinomycetes</taxon>
        <taxon>Kitasatosporales</taxon>
        <taxon>Streptomycetaceae</taxon>
        <taxon>Streptomyces</taxon>
    </lineage>
</organism>
<dbReference type="GO" id="GO:0016746">
    <property type="term" value="F:acyltransferase activity"/>
    <property type="evidence" value="ECO:0007669"/>
    <property type="project" value="UniProtKB-KW"/>
</dbReference>
<evidence type="ECO:0000259" key="2">
    <source>
        <dbReference type="Pfam" id="PF01757"/>
    </source>
</evidence>
<dbReference type="Proteomes" id="UP000634229">
    <property type="component" value="Unassembled WGS sequence"/>
</dbReference>
<feature type="transmembrane region" description="Helical" evidence="1">
    <location>
        <begin position="314"/>
        <end position="335"/>
    </location>
</feature>
<feature type="transmembrane region" description="Helical" evidence="1">
    <location>
        <begin position="249"/>
        <end position="268"/>
    </location>
</feature>
<keyword evidence="4" id="KW-1185">Reference proteome</keyword>
<feature type="transmembrane region" description="Helical" evidence="1">
    <location>
        <begin position="223"/>
        <end position="243"/>
    </location>
</feature>
<feature type="transmembrane region" description="Helical" evidence="1">
    <location>
        <begin position="158"/>
        <end position="180"/>
    </location>
</feature>
<feature type="transmembrane region" description="Helical" evidence="1">
    <location>
        <begin position="289"/>
        <end position="308"/>
    </location>
</feature>
<evidence type="ECO:0000313" key="4">
    <source>
        <dbReference type="Proteomes" id="UP000634229"/>
    </source>
</evidence>
<keyword evidence="1" id="KW-0812">Transmembrane</keyword>
<feature type="transmembrane region" description="Helical" evidence="1">
    <location>
        <begin position="186"/>
        <end position="211"/>
    </location>
</feature>
<keyword evidence="1" id="KW-0472">Membrane</keyword>
<dbReference type="PANTHER" id="PTHR23028:SF53">
    <property type="entry name" value="ACYL_TRANSF_3 DOMAIN-CONTAINING PROTEIN"/>
    <property type="match status" value="1"/>
</dbReference>
<sequence>MPSLTGLRFVAAGGVVYTHSFLLMNPDVEDLRPEVWVGASSVSLFFILSGYVLTYSARPTDTAHAFWRRRVAKILPNHVFTWCLVVAALIFTSTAATVSVSGTAANVSNLFLVNTWIPSQRFVLAGNPPSWSLAAEMFFYLLFPSLLPLVVRLSRRGLLIGAGTAIALTWTWPMICTFVVGPDGTAFFSFWSVYLLPLARLPEFVLGMLTARIAMTGIQLPRIGAFPAGMSVIGTIIFGSRYLPETCTYAAATVIPIVLLVHATAELDRCGKASLLRTSPAVFLGEISYAMYLVHGMTLALVVLPLKGQEWNGIAIFPVALPLVVLASWLLYLGVERPCMRRLSTPRARAAATP</sequence>
<evidence type="ECO:0000313" key="3">
    <source>
        <dbReference type="EMBL" id="MBL1102129.1"/>
    </source>
</evidence>
<keyword evidence="3" id="KW-0012">Acyltransferase</keyword>